<evidence type="ECO:0000256" key="5">
    <source>
        <dbReference type="ARBA" id="ARBA00022729"/>
    </source>
</evidence>
<reference evidence="13 14" key="1">
    <citation type="submission" date="2023-10" db="EMBL/GenBank/DDBJ databases">
        <title>Draft genome sequence of Xylaria bambusicola isolate GMP-LS, the root and basal stem rot pathogen of sugarcane in Indonesia.</title>
        <authorList>
            <person name="Selvaraj P."/>
            <person name="Muralishankar V."/>
            <person name="Muruganantham S."/>
            <person name="Sp S."/>
            <person name="Haryani S."/>
            <person name="Lau K.J.X."/>
            <person name="Naqvi N.I."/>
        </authorList>
    </citation>
    <scope>NUCLEOTIDE SEQUENCE [LARGE SCALE GENOMIC DNA]</scope>
    <source>
        <strain evidence="13">GMP-LS</strain>
    </source>
</reference>
<keyword evidence="14" id="KW-1185">Reference proteome</keyword>
<keyword evidence="6 10" id="KW-0378">Hydrolase</keyword>
<evidence type="ECO:0000256" key="9">
    <source>
        <dbReference type="ARBA" id="ARBA00023295"/>
    </source>
</evidence>
<dbReference type="Gene3D" id="1.50.10.20">
    <property type="match status" value="1"/>
</dbReference>
<evidence type="ECO:0000256" key="6">
    <source>
        <dbReference type="ARBA" id="ARBA00022801"/>
    </source>
</evidence>
<evidence type="ECO:0000256" key="10">
    <source>
        <dbReference type="PIRNR" id="PIRNR016302"/>
    </source>
</evidence>
<keyword evidence="8" id="KW-0325">Glycoprotein</keyword>
<evidence type="ECO:0000256" key="1">
    <source>
        <dbReference type="ARBA" id="ARBA00001452"/>
    </source>
</evidence>
<sequence>MRRLIRAASALGLLAGAVHGLQVDFTSDDSIKQAASTVAYGLLKYYTGNNTGDTPGNLPDPYFWWEAGAMFGTMVDYWFLTGDESYVEVTKQALVHQAGDDQDYMPTNQTRTMGNDDQGFWAMAAMSAAENNFPNPPADQPQWLALAQAVFNEYVDRWDPETCNGGLRWQVFTFNNGYNYKNSISNGCFFNIAARLARYTGNQTYADWAEKVWDWMEEVGFIDEDFNVFDGAGVEAGCTEFSKPQWTYNAGIFLHGAAVMYNVYNASLGMDNGIGGGNDTASEVWAQRTQGMMRRTVDFFYNGTGVPTEHSCEPFNQCNIDQQSFKGYLMRWMTGTALMAPFTFDTLMPLVQSAAAAAALQCSGSPPADQFRGDPGTACGFKWTQGAVFDGQVGVGEQMSALSAIQYTLVKKAEVGGQDKVPVTANSGGTSIGNVNAGASTESKIPTPKPISTAERVAAGFATTAMLFSVLGGSFFVMKD</sequence>
<feature type="chain" id="PRO_5042874724" description="Mannan endo-1,6-alpha-mannosidase" evidence="12">
    <location>
        <begin position="21"/>
        <end position="480"/>
    </location>
</feature>
<evidence type="ECO:0000256" key="7">
    <source>
        <dbReference type="ARBA" id="ARBA00023136"/>
    </source>
</evidence>
<evidence type="ECO:0000256" key="11">
    <source>
        <dbReference type="SAM" id="Phobius"/>
    </source>
</evidence>
<name>A0AAN7YW60_9PEZI</name>
<evidence type="ECO:0000313" key="14">
    <source>
        <dbReference type="Proteomes" id="UP001305414"/>
    </source>
</evidence>
<keyword evidence="11" id="KW-0812">Transmembrane</keyword>
<dbReference type="GO" id="GO:0008496">
    <property type="term" value="F:mannan endo-1,6-alpha-mannosidase activity"/>
    <property type="evidence" value="ECO:0007669"/>
    <property type="project" value="UniProtKB-UniRule"/>
</dbReference>
<dbReference type="AlphaFoldDB" id="A0AAN7YW60"/>
<protein>
    <recommendedName>
        <fullName evidence="4 10">Mannan endo-1,6-alpha-mannosidase</fullName>
        <ecNumber evidence="4 10">3.2.1.101</ecNumber>
    </recommendedName>
</protein>
<comment type="catalytic activity">
    <reaction evidence="1 10">
        <text>Random hydrolysis of (1-&gt;6)-alpha-D-mannosidic linkages in unbranched (1-&gt;6)-mannans.</text>
        <dbReference type="EC" id="3.2.1.101"/>
    </reaction>
</comment>
<dbReference type="GO" id="GO:0009272">
    <property type="term" value="P:fungal-type cell wall biogenesis"/>
    <property type="evidence" value="ECO:0007669"/>
    <property type="project" value="TreeGrafter"/>
</dbReference>
<dbReference type="Pfam" id="PF03663">
    <property type="entry name" value="Glyco_hydro_76"/>
    <property type="match status" value="1"/>
</dbReference>
<dbReference type="InterPro" id="IPR014480">
    <property type="entry name" value="Mannan-1_6-alpha_mannosidase"/>
</dbReference>
<comment type="caution">
    <text evidence="13">The sequence shown here is derived from an EMBL/GenBank/DDBJ whole genome shotgun (WGS) entry which is preliminary data.</text>
</comment>
<gene>
    <name evidence="13" type="ORF">RRF57_003110</name>
</gene>
<dbReference type="PANTHER" id="PTHR12145">
    <property type="entry name" value="MANNAN ENDO-1,6-ALPHA-MANNOSIDASE DCW1"/>
    <property type="match status" value="1"/>
</dbReference>
<feature type="transmembrane region" description="Helical" evidence="11">
    <location>
        <begin position="457"/>
        <end position="478"/>
    </location>
</feature>
<dbReference type="SUPFAM" id="SSF48208">
    <property type="entry name" value="Six-hairpin glycosidases"/>
    <property type="match status" value="1"/>
</dbReference>
<evidence type="ECO:0000256" key="4">
    <source>
        <dbReference type="ARBA" id="ARBA00012350"/>
    </source>
</evidence>
<evidence type="ECO:0000256" key="3">
    <source>
        <dbReference type="ARBA" id="ARBA00009699"/>
    </source>
</evidence>
<evidence type="ECO:0000256" key="12">
    <source>
        <dbReference type="SAM" id="SignalP"/>
    </source>
</evidence>
<dbReference type="Proteomes" id="UP001305414">
    <property type="component" value="Unassembled WGS sequence"/>
</dbReference>
<dbReference type="FunFam" id="1.50.10.20:FF:000006">
    <property type="entry name" value="Mannan endo-1,6-alpha-mannosidase"/>
    <property type="match status" value="1"/>
</dbReference>
<keyword evidence="11" id="KW-1133">Transmembrane helix</keyword>
<organism evidence="13 14">
    <name type="scientific">Xylaria bambusicola</name>
    <dbReference type="NCBI Taxonomy" id="326684"/>
    <lineage>
        <taxon>Eukaryota</taxon>
        <taxon>Fungi</taxon>
        <taxon>Dikarya</taxon>
        <taxon>Ascomycota</taxon>
        <taxon>Pezizomycotina</taxon>
        <taxon>Sordariomycetes</taxon>
        <taxon>Xylariomycetidae</taxon>
        <taxon>Xylariales</taxon>
        <taxon>Xylariaceae</taxon>
        <taxon>Xylaria</taxon>
    </lineage>
</organism>
<comment type="subcellular location">
    <subcellularLocation>
        <location evidence="2">Endomembrane system</location>
    </subcellularLocation>
</comment>
<dbReference type="EC" id="3.2.1.101" evidence="4 10"/>
<keyword evidence="5 12" id="KW-0732">Signal</keyword>
<keyword evidence="9 10" id="KW-0326">Glycosidase</keyword>
<evidence type="ECO:0000313" key="13">
    <source>
        <dbReference type="EMBL" id="KAK5627395.1"/>
    </source>
</evidence>
<keyword evidence="7 11" id="KW-0472">Membrane</keyword>
<evidence type="ECO:0000256" key="8">
    <source>
        <dbReference type="ARBA" id="ARBA00023180"/>
    </source>
</evidence>
<dbReference type="GO" id="GO:0012505">
    <property type="term" value="C:endomembrane system"/>
    <property type="evidence" value="ECO:0007669"/>
    <property type="project" value="UniProtKB-SubCell"/>
</dbReference>
<dbReference type="PANTHER" id="PTHR12145:SF41">
    <property type="entry name" value="MANNAN ENDO-1,6-ALPHA-MANNOSIDASE"/>
    <property type="match status" value="1"/>
</dbReference>
<dbReference type="PIRSF" id="PIRSF016302">
    <property type="entry name" value="Man_a_manosd"/>
    <property type="match status" value="1"/>
</dbReference>
<evidence type="ECO:0000256" key="2">
    <source>
        <dbReference type="ARBA" id="ARBA00004308"/>
    </source>
</evidence>
<comment type="similarity">
    <text evidence="3 10">Belongs to the glycosyl hydrolase 76 family.</text>
</comment>
<accession>A0AAN7YW60</accession>
<proteinExistence type="inferred from homology"/>
<dbReference type="InterPro" id="IPR008928">
    <property type="entry name" value="6-hairpin_glycosidase_sf"/>
</dbReference>
<dbReference type="EMBL" id="JAWHQM010000005">
    <property type="protein sequence ID" value="KAK5627395.1"/>
    <property type="molecule type" value="Genomic_DNA"/>
</dbReference>
<dbReference type="GO" id="GO:0016052">
    <property type="term" value="P:carbohydrate catabolic process"/>
    <property type="evidence" value="ECO:0007669"/>
    <property type="project" value="InterPro"/>
</dbReference>
<dbReference type="InterPro" id="IPR005198">
    <property type="entry name" value="Glyco_hydro_76"/>
</dbReference>
<feature type="signal peptide" evidence="12">
    <location>
        <begin position="1"/>
        <end position="20"/>
    </location>
</feature>